<gene>
    <name evidence="4" type="primary">nlhH_2</name>
    <name evidence="4" type="ORF">LF1_34700</name>
</gene>
<evidence type="ECO:0000259" key="3">
    <source>
        <dbReference type="Pfam" id="PF20434"/>
    </source>
</evidence>
<keyword evidence="5" id="KW-1185">Reference proteome</keyword>
<feature type="chain" id="PRO_5022728360" evidence="2">
    <location>
        <begin position="19"/>
        <end position="301"/>
    </location>
</feature>
<comment type="caution">
    <text evidence="4">The sequence shown here is derived from an EMBL/GenBank/DDBJ whole genome shotgun (WGS) entry which is preliminary data.</text>
</comment>
<dbReference type="SUPFAM" id="SSF53474">
    <property type="entry name" value="alpha/beta-Hydrolases"/>
    <property type="match status" value="1"/>
</dbReference>
<dbReference type="RefSeq" id="WP_068267268.1">
    <property type="nucleotide sequence ID" value="NZ_LWSK01000178.1"/>
</dbReference>
<evidence type="ECO:0000256" key="1">
    <source>
        <dbReference type="ARBA" id="ARBA00022801"/>
    </source>
</evidence>
<dbReference type="PANTHER" id="PTHR48081">
    <property type="entry name" value="AB HYDROLASE SUPERFAMILY PROTEIN C4A8.06C"/>
    <property type="match status" value="1"/>
</dbReference>
<feature type="signal peptide" evidence="2">
    <location>
        <begin position="1"/>
        <end position="18"/>
    </location>
</feature>
<dbReference type="GO" id="GO:0106435">
    <property type="term" value="F:carboxylesterase activity"/>
    <property type="evidence" value="ECO:0007669"/>
    <property type="project" value="UniProtKB-EC"/>
</dbReference>
<keyword evidence="1 4" id="KW-0378">Hydrolase</keyword>
<feature type="domain" description="BD-FAE-like" evidence="3">
    <location>
        <begin position="52"/>
        <end position="256"/>
    </location>
</feature>
<proteinExistence type="predicted"/>
<dbReference type="Proteomes" id="UP000322699">
    <property type="component" value="Unassembled WGS sequence"/>
</dbReference>
<organism evidence="4 5">
    <name type="scientific">Rubripirellula obstinata</name>
    <dbReference type="NCBI Taxonomy" id="406547"/>
    <lineage>
        <taxon>Bacteria</taxon>
        <taxon>Pseudomonadati</taxon>
        <taxon>Planctomycetota</taxon>
        <taxon>Planctomycetia</taxon>
        <taxon>Pirellulales</taxon>
        <taxon>Pirellulaceae</taxon>
        <taxon>Rubripirellula</taxon>
    </lineage>
</organism>
<dbReference type="EMBL" id="VRLW01000001">
    <property type="protein sequence ID" value="KAA1260928.1"/>
    <property type="molecule type" value="Genomic_DNA"/>
</dbReference>
<dbReference type="InterPro" id="IPR049492">
    <property type="entry name" value="BD-FAE-like_dom"/>
</dbReference>
<dbReference type="PANTHER" id="PTHR48081:SF13">
    <property type="entry name" value="ALPHA_BETA HYDROLASE"/>
    <property type="match status" value="1"/>
</dbReference>
<dbReference type="OrthoDB" id="265201at2"/>
<reference evidence="4 5" key="1">
    <citation type="submission" date="2019-08" db="EMBL/GenBank/DDBJ databases">
        <title>Deep-cultivation of Planctomycetes and their phenomic and genomic characterization uncovers novel biology.</title>
        <authorList>
            <person name="Wiegand S."/>
            <person name="Jogler M."/>
            <person name="Boedeker C."/>
            <person name="Pinto D."/>
            <person name="Vollmers J."/>
            <person name="Rivas-Marin E."/>
            <person name="Kohn T."/>
            <person name="Peeters S.H."/>
            <person name="Heuer A."/>
            <person name="Rast P."/>
            <person name="Oberbeckmann S."/>
            <person name="Bunk B."/>
            <person name="Jeske O."/>
            <person name="Meyerdierks A."/>
            <person name="Storesund J.E."/>
            <person name="Kallscheuer N."/>
            <person name="Luecker S."/>
            <person name="Lage O.M."/>
            <person name="Pohl T."/>
            <person name="Merkel B.J."/>
            <person name="Hornburger P."/>
            <person name="Mueller R.-W."/>
            <person name="Bruemmer F."/>
            <person name="Labrenz M."/>
            <person name="Spormann A.M."/>
            <person name="Op Den Camp H."/>
            <person name="Overmann J."/>
            <person name="Amann R."/>
            <person name="Jetten M.S.M."/>
            <person name="Mascher T."/>
            <person name="Medema M.H."/>
            <person name="Devos D.P."/>
            <person name="Kaster A.-K."/>
            <person name="Ovreas L."/>
            <person name="Rohde M."/>
            <person name="Galperin M.Y."/>
            <person name="Jogler C."/>
        </authorList>
    </citation>
    <scope>NUCLEOTIDE SEQUENCE [LARGE SCALE GENOMIC DNA]</scope>
    <source>
        <strain evidence="4 5">LF1</strain>
    </source>
</reference>
<dbReference type="Pfam" id="PF20434">
    <property type="entry name" value="BD-FAE"/>
    <property type="match status" value="1"/>
</dbReference>
<dbReference type="AlphaFoldDB" id="A0A5B1CIK1"/>
<name>A0A5B1CIK1_9BACT</name>
<accession>A0A5B1CIK1</accession>
<evidence type="ECO:0000313" key="4">
    <source>
        <dbReference type="EMBL" id="KAA1260928.1"/>
    </source>
</evidence>
<dbReference type="Gene3D" id="3.40.50.1820">
    <property type="entry name" value="alpha/beta hydrolase"/>
    <property type="match status" value="1"/>
</dbReference>
<evidence type="ECO:0000256" key="2">
    <source>
        <dbReference type="SAM" id="SignalP"/>
    </source>
</evidence>
<dbReference type="EC" id="3.1.1.1" evidence="4"/>
<sequence length="301" mass="32818" precursor="true">MLKLFYVSVLLISGTCLAAEPVAKPDAATTADITIQWNQRYSANAKRFGFCDVYLPGSAPPVSGYPVVLVIHGGGWMSGDKWTLESYCRSLADVGIAAVSINYRLAPDDKFPSQIDDVRSAMLWTREQSKSLSLDMQKFGLFGYSAGGHLALLAASLADETIKVQAAASDWSVDDPRWKLLPPVKAVCAGGPPCDFENLPIDNTAMAYFLGGSRRERSELYTSASPLAHVSKDDPATKIIHGDQDIIVPIAGAKVFGAKQKELGVDHHLSVISGQGHMLTFLNPRTRQLMVKFFRDQYHLN</sequence>
<protein>
    <submittedName>
        <fullName evidence="4">Carboxylesterase NlhH</fullName>
        <ecNumber evidence="4">3.1.1.1</ecNumber>
    </submittedName>
</protein>
<keyword evidence="2" id="KW-0732">Signal</keyword>
<dbReference type="InterPro" id="IPR029058">
    <property type="entry name" value="AB_hydrolase_fold"/>
</dbReference>
<evidence type="ECO:0000313" key="5">
    <source>
        <dbReference type="Proteomes" id="UP000322699"/>
    </source>
</evidence>
<dbReference type="InterPro" id="IPR050300">
    <property type="entry name" value="GDXG_lipolytic_enzyme"/>
</dbReference>